<accession>A0ABY6CZG3</accession>
<proteinExistence type="predicted"/>
<organism evidence="3 4">
    <name type="scientific">Reichenbachiella carrageenanivorans</name>
    <dbReference type="NCBI Taxonomy" id="2979869"/>
    <lineage>
        <taxon>Bacteria</taxon>
        <taxon>Pseudomonadati</taxon>
        <taxon>Bacteroidota</taxon>
        <taxon>Cytophagia</taxon>
        <taxon>Cytophagales</taxon>
        <taxon>Reichenbachiellaceae</taxon>
        <taxon>Reichenbachiella</taxon>
    </lineage>
</organism>
<dbReference type="PANTHER" id="PTHR30273">
    <property type="entry name" value="PERIPLASMIC SIGNAL SENSOR AND SIGMA FACTOR ACTIVATOR FECR-RELATED"/>
    <property type="match status" value="1"/>
</dbReference>
<dbReference type="Gene3D" id="3.55.50.30">
    <property type="match status" value="1"/>
</dbReference>
<evidence type="ECO:0000259" key="1">
    <source>
        <dbReference type="Pfam" id="PF04773"/>
    </source>
</evidence>
<dbReference type="Gene3D" id="2.60.120.1440">
    <property type="match status" value="1"/>
</dbReference>
<dbReference type="Pfam" id="PF04773">
    <property type="entry name" value="FecR"/>
    <property type="match status" value="1"/>
</dbReference>
<dbReference type="InterPro" id="IPR012373">
    <property type="entry name" value="Ferrdict_sens_TM"/>
</dbReference>
<dbReference type="InterPro" id="IPR032508">
    <property type="entry name" value="FecR_C"/>
</dbReference>
<gene>
    <name evidence="3" type="ORF">N7E81_18245</name>
</gene>
<evidence type="ECO:0000313" key="3">
    <source>
        <dbReference type="EMBL" id="UXX79297.1"/>
    </source>
</evidence>
<dbReference type="EMBL" id="CP106735">
    <property type="protein sequence ID" value="UXX79297.1"/>
    <property type="molecule type" value="Genomic_DNA"/>
</dbReference>
<reference evidence="3" key="1">
    <citation type="submission" date="2022-10" db="EMBL/GenBank/DDBJ databases">
        <title>Comparative genomics and taxonomic characterization of three novel marine species of genus Reichenbachiella exhibiting antioxidant and polysaccharide degradation activities.</title>
        <authorList>
            <person name="Muhammad N."/>
            <person name="Lee Y.-J."/>
            <person name="Ko J."/>
            <person name="Kim S.-G."/>
        </authorList>
    </citation>
    <scope>NUCLEOTIDE SEQUENCE</scope>
    <source>
        <strain evidence="3">Wsw4-B4</strain>
    </source>
</reference>
<keyword evidence="4" id="KW-1185">Reference proteome</keyword>
<evidence type="ECO:0000313" key="4">
    <source>
        <dbReference type="Proteomes" id="UP001062165"/>
    </source>
</evidence>
<name>A0ABY6CZG3_9BACT</name>
<dbReference type="PANTHER" id="PTHR30273:SF2">
    <property type="entry name" value="PROTEIN FECR"/>
    <property type="match status" value="1"/>
</dbReference>
<sequence>MQNLEFKILAYLKDELDAKERLLVEQWVALSPANEKTFAEIEKIYLSAAYDSTGFQPNVDKAWAKVALAIEQSKTSSFTFMYRMAAMIALVAGLGFLVLKYQNSDELVAMTGDKEVRKIELTDGTVVWLNEHSKLTYSKMMADNERMVSLDGQAYFDVAKDAARPFRILGEKTTVEVLGTSFDLISKANYANVNVTSGLVSFALTDNNEIKVVLEKGNQATYKSNTIIKNEGFDVNASAWMTQDFVFKSSPLSQVVDVLSEHFDVKIKVDDAIRNCLITSSFEDKNLDQILNTLDIIANIKHEKKGKAIRLTGPGC</sequence>
<feature type="domain" description="FecR protein" evidence="1">
    <location>
        <begin position="111"/>
        <end position="200"/>
    </location>
</feature>
<dbReference type="InterPro" id="IPR006860">
    <property type="entry name" value="FecR"/>
</dbReference>
<dbReference type="PIRSF" id="PIRSF018266">
    <property type="entry name" value="FecR"/>
    <property type="match status" value="1"/>
</dbReference>
<dbReference type="Pfam" id="PF16344">
    <property type="entry name" value="FecR_C"/>
    <property type="match status" value="1"/>
</dbReference>
<protein>
    <submittedName>
        <fullName evidence="3">FecR domain-containing protein</fullName>
    </submittedName>
</protein>
<feature type="domain" description="Protein FecR C-terminal" evidence="2">
    <location>
        <begin position="244"/>
        <end position="309"/>
    </location>
</feature>
<dbReference type="RefSeq" id="WP_263051040.1">
    <property type="nucleotide sequence ID" value="NZ_CP106735.1"/>
</dbReference>
<evidence type="ECO:0000259" key="2">
    <source>
        <dbReference type="Pfam" id="PF16344"/>
    </source>
</evidence>
<dbReference type="Proteomes" id="UP001062165">
    <property type="component" value="Chromosome"/>
</dbReference>